<feature type="domain" description="Fatty acid desaturase" evidence="1">
    <location>
        <begin position="8"/>
        <end position="51"/>
    </location>
</feature>
<gene>
    <name evidence="2" type="ORF">S01H4_29947</name>
</gene>
<dbReference type="InterPro" id="IPR005804">
    <property type="entry name" value="FA_desaturase_dom"/>
</dbReference>
<sequence length="76" mass="8959">SKDQAKCTRTFIAPSYSFAFAPHNVNYHLEHHLHPTVPFYRLPELNHRLVGEHSQEHVYFSYQAIQEELIKRPKTG</sequence>
<organism evidence="2">
    <name type="scientific">marine sediment metagenome</name>
    <dbReference type="NCBI Taxonomy" id="412755"/>
    <lineage>
        <taxon>unclassified sequences</taxon>
        <taxon>metagenomes</taxon>
        <taxon>ecological metagenomes</taxon>
    </lineage>
</organism>
<evidence type="ECO:0000259" key="1">
    <source>
        <dbReference type="Pfam" id="PF00487"/>
    </source>
</evidence>
<dbReference type="EMBL" id="BART01015425">
    <property type="protein sequence ID" value="GAG84267.1"/>
    <property type="molecule type" value="Genomic_DNA"/>
</dbReference>
<name>X1BSZ7_9ZZZZ</name>
<comment type="caution">
    <text evidence="2">The sequence shown here is derived from an EMBL/GenBank/DDBJ whole genome shotgun (WGS) entry which is preliminary data.</text>
</comment>
<feature type="non-terminal residue" evidence="2">
    <location>
        <position position="1"/>
    </location>
</feature>
<reference evidence="2" key="1">
    <citation type="journal article" date="2014" name="Front. Microbiol.">
        <title>High frequency of phylogenetically diverse reductive dehalogenase-homologous genes in deep subseafloor sedimentary metagenomes.</title>
        <authorList>
            <person name="Kawai M."/>
            <person name="Futagami T."/>
            <person name="Toyoda A."/>
            <person name="Takaki Y."/>
            <person name="Nishi S."/>
            <person name="Hori S."/>
            <person name="Arai W."/>
            <person name="Tsubouchi T."/>
            <person name="Morono Y."/>
            <person name="Uchiyama I."/>
            <person name="Ito T."/>
            <person name="Fujiyama A."/>
            <person name="Inagaki F."/>
            <person name="Takami H."/>
        </authorList>
    </citation>
    <scope>NUCLEOTIDE SEQUENCE</scope>
    <source>
        <strain evidence="2">Expedition CK06-06</strain>
    </source>
</reference>
<dbReference type="GO" id="GO:0006629">
    <property type="term" value="P:lipid metabolic process"/>
    <property type="evidence" value="ECO:0007669"/>
    <property type="project" value="InterPro"/>
</dbReference>
<accession>X1BSZ7</accession>
<evidence type="ECO:0000313" key="2">
    <source>
        <dbReference type="EMBL" id="GAG84267.1"/>
    </source>
</evidence>
<protein>
    <recommendedName>
        <fullName evidence="1">Fatty acid desaturase domain-containing protein</fullName>
    </recommendedName>
</protein>
<dbReference type="AlphaFoldDB" id="X1BSZ7"/>
<dbReference type="Pfam" id="PF00487">
    <property type="entry name" value="FA_desaturase"/>
    <property type="match status" value="1"/>
</dbReference>
<proteinExistence type="predicted"/>